<keyword evidence="2" id="KW-0472">Membrane</keyword>
<feature type="signal peptide" evidence="3">
    <location>
        <begin position="1"/>
        <end position="25"/>
    </location>
</feature>
<dbReference type="AlphaFoldDB" id="A0A1I0MKV4"/>
<dbReference type="SMART" id="SM00387">
    <property type="entry name" value="HATPase_c"/>
    <property type="match status" value="1"/>
</dbReference>
<keyword evidence="5" id="KW-0808">Transferase</keyword>
<accession>A0A1I0MKV4</accession>
<dbReference type="OrthoDB" id="9767435at2"/>
<dbReference type="GO" id="GO:0016301">
    <property type="term" value="F:kinase activity"/>
    <property type="evidence" value="ECO:0007669"/>
    <property type="project" value="UniProtKB-KW"/>
</dbReference>
<keyword evidence="2" id="KW-1133">Transmembrane helix</keyword>
<dbReference type="Proteomes" id="UP000199437">
    <property type="component" value="Unassembled WGS sequence"/>
</dbReference>
<dbReference type="Gene3D" id="3.30.450.20">
    <property type="entry name" value="PAS domain"/>
    <property type="match status" value="1"/>
</dbReference>
<dbReference type="InterPro" id="IPR036890">
    <property type="entry name" value="HATPase_C_sf"/>
</dbReference>
<dbReference type="SUPFAM" id="SSF55874">
    <property type="entry name" value="ATPase domain of HSP90 chaperone/DNA topoisomerase II/histidine kinase"/>
    <property type="match status" value="1"/>
</dbReference>
<reference evidence="6" key="1">
    <citation type="submission" date="2016-10" db="EMBL/GenBank/DDBJ databases">
        <authorList>
            <person name="Varghese N."/>
            <person name="Submissions S."/>
        </authorList>
    </citation>
    <scope>NUCLEOTIDE SEQUENCE [LARGE SCALE GENOMIC DNA]</scope>
    <source>
        <strain evidence="6">CGMCC 1.12402</strain>
    </source>
</reference>
<proteinExistence type="predicted"/>
<organism evidence="5 6">
    <name type="scientific">Roseivirga pacifica</name>
    <dbReference type="NCBI Taxonomy" id="1267423"/>
    <lineage>
        <taxon>Bacteria</taxon>
        <taxon>Pseudomonadati</taxon>
        <taxon>Bacteroidota</taxon>
        <taxon>Cytophagia</taxon>
        <taxon>Cytophagales</taxon>
        <taxon>Roseivirgaceae</taxon>
        <taxon>Roseivirga</taxon>
    </lineage>
</organism>
<dbReference type="InterPro" id="IPR011495">
    <property type="entry name" value="Sig_transdc_His_kin_sub2_dim/P"/>
</dbReference>
<dbReference type="Pfam" id="PF07568">
    <property type="entry name" value="HisKA_2"/>
    <property type="match status" value="1"/>
</dbReference>
<evidence type="ECO:0000256" key="1">
    <source>
        <dbReference type="SAM" id="Coils"/>
    </source>
</evidence>
<keyword evidence="1" id="KW-0175">Coiled coil</keyword>
<evidence type="ECO:0000256" key="2">
    <source>
        <dbReference type="SAM" id="Phobius"/>
    </source>
</evidence>
<keyword evidence="2" id="KW-0812">Transmembrane</keyword>
<sequence>MSPKFRNFLTLILPLLFVANGGLLAQTPEQAKIDSIQLVLDKTQNKDSILSLLSQQLDLAEKLGDAKQQAQIEVKLGVNSDYDGFEMEEHIKRAIVLYEELNDTAGVIAATYQLANAKQLQGEYDSTIHYSNQLILLAEDAADTASIIRARLLLSSVHNHQSNYEASLQELDKSRRMAEMLEDNLSLTLDIYNRESFIYYSLQEFDKSAERIEKIIEALKASNNQRRLNLWHNNLASVYSLCGNCVSYEKRKQILRQSIEYGEAANFSYGLAYAYKHLSDVYREEGKRDSTRYYLDQIEVLLPSINKRDFTGLVSVAQGFYWEQGGNKPNAIKYYGKAHDIWAELGKKREQMDMAWNLGHLYESTGDFKKANRYLYTYVSLRDSLYDVDNVRKIKELEMNYEFRQQQVTDSLKNLEQVNLLEYEAAAQKKTKNLLIIGVLLVLIVSIIVFNSLLKQKKLGKLLKVKSAQVESELAQKELLLTEIHHRVKNNFQILSSLLELQAKGTDDQQTKELISEGKSRVRSMALIHAQLYQKDSLDVKLHDYLQNLVAEIQKSFTGSTGQVNLNVSEETTIDVDSMVPLGLIANELVVNSFKYADDQTDELKLEISLYEEGGFQVLMFKDNGPGLPKGLDLATSKSTGLWLVSRLALQLHGKSEYAYENGAVFKVYFKQSEFLNS</sequence>
<keyword evidence="6" id="KW-1185">Reference proteome</keyword>
<name>A0A1I0MKV4_9BACT</name>
<dbReference type="Gene3D" id="1.25.40.10">
    <property type="entry name" value="Tetratricopeptide repeat domain"/>
    <property type="match status" value="3"/>
</dbReference>
<evidence type="ECO:0000313" key="6">
    <source>
        <dbReference type="Proteomes" id="UP000199437"/>
    </source>
</evidence>
<dbReference type="PANTHER" id="PTHR43065">
    <property type="entry name" value="SENSOR HISTIDINE KINASE"/>
    <property type="match status" value="1"/>
</dbReference>
<keyword evidence="5" id="KW-0418">Kinase</keyword>
<feature type="transmembrane region" description="Helical" evidence="2">
    <location>
        <begin position="434"/>
        <end position="454"/>
    </location>
</feature>
<dbReference type="InterPro" id="IPR003594">
    <property type="entry name" value="HATPase_dom"/>
</dbReference>
<dbReference type="GeneID" id="99985231"/>
<dbReference type="PANTHER" id="PTHR43065:SF23">
    <property type="entry name" value="SENSOR HISTIDINE KINASE PDTAS"/>
    <property type="match status" value="1"/>
</dbReference>
<protein>
    <submittedName>
        <fullName evidence="5">Two-component sensor histidine kinase, contains HisKA and HATPase domains</fullName>
    </submittedName>
</protein>
<dbReference type="STRING" id="1267423.SAMN05216290_0470"/>
<evidence type="ECO:0000256" key="3">
    <source>
        <dbReference type="SAM" id="SignalP"/>
    </source>
</evidence>
<feature type="domain" description="Histidine kinase/HSP90-like ATPase" evidence="4">
    <location>
        <begin position="577"/>
        <end position="674"/>
    </location>
</feature>
<gene>
    <name evidence="5" type="ORF">SAMN05216290_0470</name>
</gene>
<dbReference type="Gene3D" id="3.30.565.10">
    <property type="entry name" value="Histidine kinase-like ATPase, C-terminal domain"/>
    <property type="match status" value="1"/>
</dbReference>
<evidence type="ECO:0000313" key="5">
    <source>
        <dbReference type="EMBL" id="SEV88695.1"/>
    </source>
</evidence>
<dbReference type="RefSeq" id="WP_090256781.1">
    <property type="nucleotide sequence ID" value="NZ_FOIR01000001.1"/>
</dbReference>
<evidence type="ECO:0000259" key="4">
    <source>
        <dbReference type="SMART" id="SM00387"/>
    </source>
</evidence>
<dbReference type="InterPro" id="IPR011990">
    <property type="entry name" value="TPR-like_helical_dom_sf"/>
</dbReference>
<keyword evidence="3" id="KW-0732">Signal</keyword>
<dbReference type="EMBL" id="FOIR01000001">
    <property type="protein sequence ID" value="SEV88695.1"/>
    <property type="molecule type" value="Genomic_DNA"/>
</dbReference>
<feature type="chain" id="PRO_5011703941" evidence="3">
    <location>
        <begin position="26"/>
        <end position="678"/>
    </location>
</feature>
<feature type="coiled-coil region" evidence="1">
    <location>
        <begin position="164"/>
        <end position="222"/>
    </location>
</feature>
<dbReference type="SUPFAM" id="SSF48452">
    <property type="entry name" value="TPR-like"/>
    <property type="match status" value="2"/>
</dbReference>